<dbReference type="InterPro" id="IPR010995">
    <property type="entry name" value="DNA_repair_Rad51/TF_NusA_a-hlx"/>
</dbReference>
<dbReference type="CDD" id="cd19514">
    <property type="entry name" value="DMC1"/>
    <property type="match status" value="1"/>
</dbReference>
<keyword evidence="13" id="KW-1185">Reference proteome</keyword>
<dbReference type="InterPro" id="IPR020587">
    <property type="entry name" value="RecA_monomer-monomer_interface"/>
</dbReference>
<dbReference type="SMART" id="SM00382">
    <property type="entry name" value="AAA"/>
    <property type="match status" value="1"/>
</dbReference>
<comment type="caution">
    <text evidence="12">The sequence shown here is derived from an EMBL/GenBank/DDBJ whole genome shotgun (WGS) entry which is preliminary data.</text>
</comment>
<dbReference type="PROSITE" id="PS50162">
    <property type="entry name" value="RECA_2"/>
    <property type="match status" value="1"/>
</dbReference>
<keyword evidence="8" id="KW-0131">Cell cycle</keyword>
<evidence type="ECO:0000256" key="2">
    <source>
        <dbReference type="ARBA" id="ARBA00008897"/>
    </source>
</evidence>
<dbReference type="GO" id="GO:0003697">
    <property type="term" value="F:single-stranded DNA binding"/>
    <property type="evidence" value="ECO:0007669"/>
    <property type="project" value="TreeGrafter"/>
</dbReference>
<dbReference type="InterPro" id="IPR027417">
    <property type="entry name" value="P-loop_NTPase"/>
</dbReference>
<name>A0A8J6B151_9EUKA</name>
<dbReference type="InterPro" id="IPR013632">
    <property type="entry name" value="Rad51_C"/>
</dbReference>
<dbReference type="OrthoDB" id="10251254at2759"/>
<dbReference type="GO" id="GO:0000794">
    <property type="term" value="C:condensed nuclear chromosome"/>
    <property type="evidence" value="ECO:0007669"/>
    <property type="project" value="TreeGrafter"/>
</dbReference>
<gene>
    <name evidence="12" type="ORF">J8273_2562</name>
</gene>
<protein>
    <submittedName>
        <fullName evidence="12">DNA recombination and repair protein DMC1</fullName>
    </submittedName>
</protein>
<keyword evidence="3 9" id="KW-0547">Nucleotide-binding</keyword>
<dbReference type="PIRSF" id="PIRSF005856">
    <property type="entry name" value="Rad51"/>
    <property type="match status" value="1"/>
</dbReference>
<accession>A0A8J6B151</accession>
<comment type="subcellular location">
    <subcellularLocation>
        <location evidence="1">Nucleus</location>
    </subcellularLocation>
</comment>
<evidence type="ECO:0000256" key="9">
    <source>
        <dbReference type="RuleBase" id="RU003422"/>
    </source>
</evidence>
<dbReference type="SUPFAM" id="SSF47794">
    <property type="entry name" value="Rad51 N-terminal domain-like"/>
    <property type="match status" value="1"/>
</dbReference>
<dbReference type="GO" id="GO:0003690">
    <property type="term" value="F:double-stranded DNA binding"/>
    <property type="evidence" value="ECO:0007669"/>
    <property type="project" value="TreeGrafter"/>
</dbReference>
<reference evidence="12" key="1">
    <citation type="submission" date="2021-05" db="EMBL/GenBank/DDBJ databases">
        <title>A free-living protist that lacks canonical eukaryotic 1 DNA replication and segregation systems.</title>
        <authorList>
            <person name="Salas-Leiva D.E."/>
            <person name="Tromer E.C."/>
            <person name="Curtis B.A."/>
            <person name="Jerlstrom-Hultqvist J."/>
            <person name="Kolisko M."/>
            <person name="Yi Z."/>
            <person name="Salas-Leiva J.S."/>
            <person name="Gallot-Lavallee L."/>
            <person name="Kops G.J.P.L."/>
            <person name="Archibald J.M."/>
            <person name="Simpson A.G.B."/>
            <person name="Roger A.J."/>
        </authorList>
    </citation>
    <scope>NUCLEOTIDE SEQUENCE</scope>
    <source>
        <strain evidence="12">BICM</strain>
    </source>
</reference>
<dbReference type="PROSITE" id="PS50163">
    <property type="entry name" value="RECA_3"/>
    <property type="match status" value="1"/>
</dbReference>
<evidence type="ECO:0000313" key="13">
    <source>
        <dbReference type="Proteomes" id="UP000717585"/>
    </source>
</evidence>
<evidence type="ECO:0000259" key="10">
    <source>
        <dbReference type="PROSITE" id="PS50162"/>
    </source>
</evidence>
<feature type="domain" description="RecA family profile 1" evidence="10">
    <location>
        <begin position="105"/>
        <end position="276"/>
    </location>
</feature>
<dbReference type="GO" id="GO:0140664">
    <property type="term" value="F:ATP-dependent DNA damage sensor activity"/>
    <property type="evidence" value="ECO:0007669"/>
    <property type="project" value="InterPro"/>
</dbReference>
<dbReference type="Pfam" id="PF14520">
    <property type="entry name" value="HHH_5"/>
    <property type="match status" value="1"/>
</dbReference>
<dbReference type="Gene3D" id="3.40.50.300">
    <property type="entry name" value="P-loop containing nucleotide triphosphate hydrolases"/>
    <property type="match status" value="1"/>
</dbReference>
<evidence type="ECO:0000256" key="6">
    <source>
        <dbReference type="ARBA" id="ARBA00023242"/>
    </source>
</evidence>
<proteinExistence type="inferred from homology"/>
<evidence type="ECO:0000256" key="5">
    <source>
        <dbReference type="ARBA" id="ARBA00023125"/>
    </source>
</evidence>
<dbReference type="SUPFAM" id="SSF52540">
    <property type="entry name" value="P-loop containing nucleoside triphosphate hydrolases"/>
    <property type="match status" value="1"/>
</dbReference>
<keyword evidence="5" id="KW-0238">DNA-binding</keyword>
<keyword evidence="4 9" id="KW-0067">ATP-binding</keyword>
<dbReference type="GO" id="GO:0005524">
    <property type="term" value="F:ATP binding"/>
    <property type="evidence" value="ECO:0007669"/>
    <property type="project" value="UniProtKB-KW"/>
</dbReference>
<dbReference type="GO" id="GO:0042148">
    <property type="term" value="P:DNA strand invasion"/>
    <property type="evidence" value="ECO:0007669"/>
    <property type="project" value="TreeGrafter"/>
</dbReference>
<dbReference type="GO" id="GO:0007131">
    <property type="term" value="P:reciprocal meiotic recombination"/>
    <property type="evidence" value="ECO:0007669"/>
    <property type="project" value="InterPro"/>
</dbReference>
<dbReference type="GO" id="GO:0070192">
    <property type="term" value="P:chromosome organization involved in meiotic cell cycle"/>
    <property type="evidence" value="ECO:0007669"/>
    <property type="project" value="TreeGrafter"/>
</dbReference>
<organism evidence="12 13">
    <name type="scientific">Carpediemonas membranifera</name>
    <dbReference type="NCBI Taxonomy" id="201153"/>
    <lineage>
        <taxon>Eukaryota</taxon>
        <taxon>Metamonada</taxon>
        <taxon>Carpediemonas-like organisms</taxon>
        <taxon>Carpediemonas</taxon>
    </lineage>
</organism>
<evidence type="ECO:0000313" key="12">
    <source>
        <dbReference type="EMBL" id="KAG9396210.1"/>
    </source>
</evidence>
<dbReference type="GO" id="GO:0000730">
    <property type="term" value="P:DNA recombinase assembly"/>
    <property type="evidence" value="ECO:0007669"/>
    <property type="project" value="TreeGrafter"/>
</dbReference>
<evidence type="ECO:0000256" key="7">
    <source>
        <dbReference type="ARBA" id="ARBA00023254"/>
    </source>
</evidence>
<dbReference type="Pfam" id="PF08423">
    <property type="entry name" value="Rad51"/>
    <property type="match status" value="1"/>
</dbReference>
<dbReference type="GO" id="GO:0006312">
    <property type="term" value="P:mitotic recombination"/>
    <property type="evidence" value="ECO:0007669"/>
    <property type="project" value="TreeGrafter"/>
</dbReference>
<dbReference type="PANTHER" id="PTHR22942">
    <property type="entry name" value="RECA/RAD51/RADA DNA STRAND-PAIRING FAMILY MEMBER"/>
    <property type="match status" value="1"/>
</dbReference>
<dbReference type="NCBIfam" id="NF003301">
    <property type="entry name" value="PRK04301.1"/>
    <property type="match status" value="1"/>
</dbReference>
<dbReference type="NCBIfam" id="TIGR02238">
    <property type="entry name" value="recomb_DMC1"/>
    <property type="match status" value="1"/>
</dbReference>
<evidence type="ECO:0000256" key="8">
    <source>
        <dbReference type="ARBA" id="ARBA00023306"/>
    </source>
</evidence>
<dbReference type="InterPro" id="IPR011940">
    <property type="entry name" value="Dmc1"/>
</dbReference>
<dbReference type="PANTHER" id="PTHR22942:SF30">
    <property type="entry name" value="MEIOTIC RECOMBINATION PROTEIN DMC1_LIM15 HOMOLOG"/>
    <property type="match status" value="1"/>
</dbReference>
<dbReference type="Proteomes" id="UP000717585">
    <property type="component" value="Unassembled WGS sequence"/>
</dbReference>
<dbReference type="FunFam" id="3.40.50.300:FF:000239">
    <property type="entry name" value="Meiotic recombination protein DMC1"/>
    <property type="match status" value="1"/>
</dbReference>
<keyword evidence="7" id="KW-0469">Meiosis</keyword>
<evidence type="ECO:0000256" key="1">
    <source>
        <dbReference type="ARBA" id="ARBA00004123"/>
    </source>
</evidence>
<feature type="domain" description="RecA family profile 2" evidence="11">
    <location>
        <begin position="283"/>
        <end position="345"/>
    </location>
</feature>
<dbReference type="InterPro" id="IPR020588">
    <property type="entry name" value="RecA_ATP-bd"/>
</dbReference>
<dbReference type="InterPro" id="IPR016467">
    <property type="entry name" value="DNA_recomb/repair_RecA-like"/>
</dbReference>
<evidence type="ECO:0000259" key="11">
    <source>
        <dbReference type="PROSITE" id="PS50163"/>
    </source>
</evidence>
<evidence type="ECO:0000256" key="3">
    <source>
        <dbReference type="ARBA" id="ARBA00022741"/>
    </source>
</evidence>
<evidence type="ECO:0000256" key="4">
    <source>
        <dbReference type="ARBA" id="ARBA00022840"/>
    </source>
</evidence>
<dbReference type="InterPro" id="IPR003593">
    <property type="entry name" value="AAA+_ATPase"/>
</dbReference>
<dbReference type="EMBL" id="JAHDYR010000007">
    <property type="protein sequence ID" value="KAG9396210.1"/>
    <property type="molecule type" value="Genomic_DNA"/>
</dbReference>
<sequence length="345" mass="37385">MAKARDEAYEEADVTDDECEETVESSFHSIDLLAAQGIGAGDIKKLREGGIHTVEALTMNTRKELASVKGLSEAKVEKALVAARKIMGEGKEFINGTEYLEKRSKVLRISTGSRDLDSLLGGGVESMSITEAFGEFRTGKTQIAHTLAVTAQLPKSQGGGGGKVIFLDTEGTFRPERLTPICERFNADVTSTLDNIIYARAYTHEQQLELLSLIAAKMSEEHFSLIIVDSVTALFRVDFSGRGELAERQQKLGFFMSRLTKLSDEFNVAVFITNQVVADPGAAAMFTADPKKPIGGHILAHASTTRLSLRKGRGETRVCKIYDSPSLPEAEATYAITSGGIDDAE</sequence>
<comment type="similarity">
    <text evidence="2">Belongs to the RecA family. DMC1 subfamily.</text>
</comment>
<dbReference type="Gene3D" id="1.10.150.20">
    <property type="entry name" value="5' to 3' exonuclease, C-terminal subdomain"/>
    <property type="match status" value="1"/>
</dbReference>
<dbReference type="AlphaFoldDB" id="A0A8J6B151"/>
<keyword evidence="6" id="KW-0539">Nucleus</keyword>
<dbReference type="GO" id="GO:0000150">
    <property type="term" value="F:DNA strand exchange activity"/>
    <property type="evidence" value="ECO:0007669"/>
    <property type="project" value="InterPro"/>
</dbReference>